<organism evidence="1">
    <name type="scientific">marine sediment metagenome</name>
    <dbReference type="NCBI Taxonomy" id="412755"/>
    <lineage>
        <taxon>unclassified sequences</taxon>
        <taxon>metagenomes</taxon>
        <taxon>ecological metagenomes</taxon>
    </lineage>
</organism>
<dbReference type="EMBL" id="BARW01016455">
    <property type="protein sequence ID" value="GAI91242.1"/>
    <property type="molecule type" value="Genomic_DNA"/>
</dbReference>
<feature type="non-terminal residue" evidence="1">
    <location>
        <position position="1"/>
    </location>
</feature>
<dbReference type="PANTHER" id="PTHR38015:SF1">
    <property type="entry name" value="OPINE DEHYDROGENASE DOMAIN-CONTAINING PROTEIN"/>
    <property type="match status" value="1"/>
</dbReference>
<protein>
    <submittedName>
        <fullName evidence="1">Uncharacterized protein</fullName>
    </submittedName>
</protein>
<gene>
    <name evidence="1" type="ORF">S12H4_28654</name>
</gene>
<dbReference type="Gene3D" id="3.40.50.720">
    <property type="entry name" value="NAD(P)-binding Rossmann-like Domain"/>
    <property type="match status" value="1"/>
</dbReference>
<proteinExistence type="predicted"/>
<reference evidence="1" key="1">
    <citation type="journal article" date="2014" name="Front. Microbiol.">
        <title>High frequency of phylogenetically diverse reductive dehalogenase-homologous genes in deep subseafloor sedimentary metagenomes.</title>
        <authorList>
            <person name="Kawai M."/>
            <person name="Futagami T."/>
            <person name="Toyoda A."/>
            <person name="Takaki Y."/>
            <person name="Nishi S."/>
            <person name="Hori S."/>
            <person name="Arai W."/>
            <person name="Tsubouchi T."/>
            <person name="Morono Y."/>
            <person name="Uchiyama I."/>
            <person name="Ito T."/>
            <person name="Fujiyama A."/>
            <person name="Inagaki F."/>
            <person name="Takami H."/>
        </authorList>
    </citation>
    <scope>NUCLEOTIDE SEQUENCE</scope>
    <source>
        <strain evidence="1">Expedition CK06-06</strain>
    </source>
</reference>
<sequence>RTSDNIAGVQARGGIELESFEGGPHGFGKFKNVTSDIEEAIGEAEVVMVVVPSSAHADIARSVAPFVKNDQIFVLHPGRTCGAIEFNKALLDSGADTDFTIAEAETFIYASRSEGPAQARIFRVKEAVPLAALPANRTDNVLEAINPVYPQFIHGINVLNTGLNNMGAIFHPALSLLNAFNLVNDPFKSCVTFRLQCLLKRI</sequence>
<dbReference type="InterPro" id="IPR051729">
    <property type="entry name" value="Opine/Lysopine_DH"/>
</dbReference>
<evidence type="ECO:0000313" key="1">
    <source>
        <dbReference type="EMBL" id="GAI91242.1"/>
    </source>
</evidence>
<accession>X1SDZ6</accession>
<dbReference type="InterPro" id="IPR036291">
    <property type="entry name" value="NAD(P)-bd_dom_sf"/>
</dbReference>
<dbReference type="PANTHER" id="PTHR38015">
    <property type="entry name" value="BLR6086 PROTEIN"/>
    <property type="match status" value="1"/>
</dbReference>
<name>X1SDZ6_9ZZZZ</name>
<comment type="caution">
    <text evidence="1">The sequence shown here is derived from an EMBL/GenBank/DDBJ whole genome shotgun (WGS) entry which is preliminary data.</text>
</comment>
<dbReference type="AlphaFoldDB" id="X1SDZ6"/>
<dbReference type="SUPFAM" id="SSF51735">
    <property type="entry name" value="NAD(P)-binding Rossmann-fold domains"/>
    <property type="match status" value="1"/>
</dbReference>